<organism evidence="3 4">
    <name type="scientific">Candidatus Tanganyikabacteria bacterium</name>
    <dbReference type="NCBI Taxonomy" id="2961651"/>
    <lineage>
        <taxon>Bacteria</taxon>
        <taxon>Bacillati</taxon>
        <taxon>Candidatus Sericytochromatia</taxon>
        <taxon>Candidatus Tanganyikabacteria</taxon>
    </lineage>
</organism>
<dbReference type="AlphaFoldDB" id="A0A938BMP5"/>
<dbReference type="PANTHER" id="PTHR43679:SF2">
    <property type="entry name" value="OCTANOYL-[GCVH]:PROTEIN N-OCTANOYLTRANSFERASE"/>
    <property type="match status" value="1"/>
</dbReference>
<evidence type="ECO:0000259" key="2">
    <source>
        <dbReference type="PROSITE" id="PS51733"/>
    </source>
</evidence>
<dbReference type="EMBL" id="VGJX01000212">
    <property type="protein sequence ID" value="MBM3274429.1"/>
    <property type="molecule type" value="Genomic_DNA"/>
</dbReference>
<gene>
    <name evidence="3" type="ORF">FJZ00_04715</name>
</gene>
<dbReference type="InterPro" id="IPR045864">
    <property type="entry name" value="aa-tRNA-synth_II/BPL/LPL"/>
</dbReference>
<feature type="domain" description="BPL/LPL catalytic" evidence="2">
    <location>
        <begin position="36"/>
        <end position="233"/>
    </location>
</feature>
<dbReference type="InterPro" id="IPR050664">
    <property type="entry name" value="Octanoyltrans_LipM/LipL"/>
</dbReference>
<evidence type="ECO:0000313" key="4">
    <source>
        <dbReference type="Proteomes" id="UP000703893"/>
    </source>
</evidence>
<protein>
    <submittedName>
        <fullName evidence="3">Lipoate--protein ligase family protein</fullName>
    </submittedName>
</protein>
<reference evidence="3 4" key="1">
    <citation type="submission" date="2019-03" db="EMBL/GenBank/DDBJ databases">
        <title>Lake Tanganyika Metagenome-Assembled Genomes (MAGs).</title>
        <authorList>
            <person name="Tran P."/>
        </authorList>
    </citation>
    <scope>NUCLEOTIDE SEQUENCE [LARGE SCALE GENOMIC DNA]</scope>
    <source>
        <strain evidence="3">K_DeepCast_65m_m2_236</strain>
    </source>
</reference>
<sequence length="276" mass="29112">MKVTILGIVRLIDDGAARGSWNMAVDAALLAALCDGIAVPTLRFYEWEPAALSLGYSQRTEDLDFSACLRQGIEVVRRPTGGRAVLHAAELTYAVTMPIGGESVAESYCKISKAIARAISRALSGAGVEILLAPGTRSQSRAADCFAVATQADLLADGRKIVGSAQVRRRGALLQHGSIKVGAPPVPIGTLLGASGSALESGVNSLEGLLPESPEGFVPRLKRLIAEELGVAWHPEELTRRERDLALALAHPPIEAGSSSGLRRFDRPGRPLPARD</sequence>
<dbReference type="Pfam" id="PF21948">
    <property type="entry name" value="LplA-B_cat"/>
    <property type="match status" value="1"/>
</dbReference>
<feature type="region of interest" description="Disordered" evidence="1">
    <location>
        <begin position="255"/>
        <end position="276"/>
    </location>
</feature>
<dbReference type="SUPFAM" id="SSF55681">
    <property type="entry name" value="Class II aaRS and biotin synthetases"/>
    <property type="match status" value="1"/>
</dbReference>
<proteinExistence type="predicted"/>
<dbReference type="PANTHER" id="PTHR43679">
    <property type="entry name" value="OCTANOYLTRANSFERASE LIPM-RELATED"/>
    <property type="match status" value="1"/>
</dbReference>
<feature type="compositionally biased region" description="Basic and acidic residues" evidence="1">
    <location>
        <begin position="263"/>
        <end position="276"/>
    </location>
</feature>
<dbReference type="GO" id="GO:0016874">
    <property type="term" value="F:ligase activity"/>
    <property type="evidence" value="ECO:0007669"/>
    <property type="project" value="UniProtKB-KW"/>
</dbReference>
<keyword evidence="3" id="KW-0436">Ligase</keyword>
<dbReference type="InterPro" id="IPR004143">
    <property type="entry name" value="BPL_LPL_catalytic"/>
</dbReference>
<accession>A0A938BMP5</accession>
<dbReference type="PROSITE" id="PS51733">
    <property type="entry name" value="BPL_LPL_CATALYTIC"/>
    <property type="match status" value="1"/>
</dbReference>
<evidence type="ECO:0000313" key="3">
    <source>
        <dbReference type="EMBL" id="MBM3274429.1"/>
    </source>
</evidence>
<dbReference type="Gene3D" id="3.30.930.10">
    <property type="entry name" value="Bira Bifunctional Protein, Domain 2"/>
    <property type="match status" value="1"/>
</dbReference>
<comment type="caution">
    <text evidence="3">The sequence shown here is derived from an EMBL/GenBank/DDBJ whole genome shotgun (WGS) entry which is preliminary data.</text>
</comment>
<name>A0A938BMP5_9BACT</name>
<evidence type="ECO:0000256" key="1">
    <source>
        <dbReference type="SAM" id="MobiDB-lite"/>
    </source>
</evidence>
<dbReference type="Proteomes" id="UP000703893">
    <property type="component" value="Unassembled WGS sequence"/>
</dbReference>